<feature type="region of interest" description="Disordered" evidence="1">
    <location>
        <begin position="1"/>
        <end position="88"/>
    </location>
</feature>
<proteinExistence type="predicted"/>
<gene>
    <name evidence="2" type="ORF">H671_21750</name>
</gene>
<keyword evidence="2" id="KW-0418">Kinase</keyword>
<protein>
    <submittedName>
        <fullName evidence="2">MAP/microtubule affinity-regulating kinase 3-like protein</fullName>
        <ecNumber evidence="2">2.7.11.1</ecNumber>
    </submittedName>
</protein>
<name>A0A061HWD5_CRIGR</name>
<dbReference type="AlphaFoldDB" id="A0A061HWD5"/>
<keyword evidence="2" id="KW-0808">Transferase</keyword>
<feature type="compositionally biased region" description="Low complexity" evidence="1">
    <location>
        <begin position="17"/>
        <end position="26"/>
    </location>
</feature>
<feature type="compositionally biased region" description="Polar residues" evidence="1">
    <location>
        <begin position="1"/>
        <end position="10"/>
    </location>
</feature>
<evidence type="ECO:0000313" key="3">
    <source>
        <dbReference type="Proteomes" id="UP000030759"/>
    </source>
</evidence>
<evidence type="ECO:0000256" key="1">
    <source>
        <dbReference type="SAM" id="MobiDB-lite"/>
    </source>
</evidence>
<dbReference type="Proteomes" id="UP000030759">
    <property type="component" value="Unassembled WGS sequence"/>
</dbReference>
<dbReference type="EMBL" id="KE691457">
    <property type="protein sequence ID" value="ERE36731.1"/>
    <property type="molecule type" value="Genomic_DNA"/>
</dbReference>
<organism evidence="2 3">
    <name type="scientific">Cricetulus griseus</name>
    <name type="common">Chinese hamster</name>
    <name type="synonym">Cricetulus barabensis griseus</name>
    <dbReference type="NCBI Taxonomy" id="10029"/>
    <lineage>
        <taxon>Eukaryota</taxon>
        <taxon>Metazoa</taxon>
        <taxon>Chordata</taxon>
        <taxon>Craniata</taxon>
        <taxon>Vertebrata</taxon>
        <taxon>Euteleostomi</taxon>
        <taxon>Mammalia</taxon>
        <taxon>Eutheria</taxon>
        <taxon>Euarchontoglires</taxon>
        <taxon>Glires</taxon>
        <taxon>Rodentia</taxon>
        <taxon>Myomorpha</taxon>
        <taxon>Muroidea</taxon>
        <taxon>Cricetidae</taxon>
        <taxon>Cricetinae</taxon>
        <taxon>Cricetulus</taxon>
    </lineage>
</organism>
<reference evidence="3" key="1">
    <citation type="journal article" date="2013" name="Nat. Biotechnol.">
        <title>Chinese hamster genome sequenced from sorted chromosomes.</title>
        <authorList>
            <person name="Brinkrolf K."/>
            <person name="Rupp O."/>
            <person name="Laux H."/>
            <person name="Kollin F."/>
            <person name="Ernst W."/>
            <person name="Linke B."/>
            <person name="Kofler R."/>
            <person name="Romand S."/>
            <person name="Hesse F."/>
            <person name="Budach W.E."/>
            <person name="Galosy S."/>
            <person name="Muller D."/>
            <person name="Noll T."/>
            <person name="Wienberg J."/>
            <person name="Jostock T."/>
            <person name="Leonard M."/>
            <person name="Grillari J."/>
            <person name="Tauch A."/>
            <person name="Goesmann A."/>
            <person name="Helk B."/>
            <person name="Mott J.E."/>
            <person name="Puhler A."/>
            <person name="Borth N."/>
        </authorList>
    </citation>
    <scope>NUCLEOTIDE SEQUENCE [LARGE SCALE GENOMIC DNA]</scope>
    <source>
        <strain evidence="3">17A/GY</strain>
    </source>
</reference>
<accession>A0A061HWD5</accession>
<dbReference type="GO" id="GO:0004674">
    <property type="term" value="F:protein serine/threonine kinase activity"/>
    <property type="evidence" value="ECO:0007669"/>
    <property type="project" value="UniProtKB-EC"/>
</dbReference>
<evidence type="ECO:0000313" key="2">
    <source>
        <dbReference type="EMBL" id="ERE36731.1"/>
    </source>
</evidence>
<dbReference type="EC" id="2.7.11.1" evidence="2"/>
<sequence>MLRRGSSGTSRVPPASPSSHSLAPPSGERSRLARGSTIRSTFHGGQVRDRRAGGGSGGGVQNGPPASPTLAHEASPLPSGRPRPTTNLFTKLTSKLTRRVTLDPSKRQNSNRCVSGASLPQGSKISKSCSALLCSALLLLSVGVVD</sequence>